<dbReference type="Proteomes" id="UP000178735">
    <property type="component" value="Unassembled WGS sequence"/>
</dbReference>
<organism evidence="2 3">
    <name type="scientific">Candidatus Wallbacteria bacterium GWC2_49_35</name>
    <dbReference type="NCBI Taxonomy" id="1817813"/>
    <lineage>
        <taxon>Bacteria</taxon>
        <taxon>Candidatus Walliibacteriota</taxon>
    </lineage>
</organism>
<dbReference type="InterPro" id="IPR003018">
    <property type="entry name" value="GAF"/>
</dbReference>
<protein>
    <recommendedName>
        <fullName evidence="1">HD-GYP domain-containing protein</fullName>
    </recommendedName>
</protein>
<dbReference type="STRING" id="1817813.A2008_01350"/>
<proteinExistence type="predicted"/>
<dbReference type="InterPro" id="IPR006675">
    <property type="entry name" value="HDIG_dom"/>
</dbReference>
<dbReference type="SUPFAM" id="SSF109604">
    <property type="entry name" value="HD-domain/PDEase-like"/>
    <property type="match status" value="1"/>
</dbReference>
<dbReference type="Pfam" id="PF01590">
    <property type="entry name" value="GAF"/>
    <property type="match status" value="1"/>
</dbReference>
<dbReference type="SUPFAM" id="SSF55781">
    <property type="entry name" value="GAF domain-like"/>
    <property type="match status" value="4"/>
</dbReference>
<evidence type="ECO:0000313" key="2">
    <source>
        <dbReference type="EMBL" id="OGM04960.1"/>
    </source>
</evidence>
<dbReference type="CDD" id="cd00077">
    <property type="entry name" value="HDc"/>
    <property type="match status" value="1"/>
</dbReference>
<dbReference type="InterPro" id="IPR003607">
    <property type="entry name" value="HD/PDEase_dom"/>
</dbReference>
<reference evidence="2 3" key="1">
    <citation type="journal article" date="2016" name="Nat. Commun.">
        <title>Thousands of microbial genomes shed light on interconnected biogeochemical processes in an aquifer system.</title>
        <authorList>
            <person name="Anantharaman K."/>
            <person name="Brown C.T."/>
            <person name="Hug L.A."/>
            <person name="Sharon I."/>
            <person name="Castelle C.J."/>
            <person name="Probst A.J."/>
            <person name="Thomas B.C."/>
            <person name="Singh A."/>
            <person name="Wilkins M.J."/>
            <person name="Karaoz U."/>
            <person name="Brodie E.L."/>
            <person name="Williams K.H."/>
            <person name="Hubbard S.S."/>
            <person name="Banfield J.F."/>
        </authorList>
    </citation>
    <scope>NUCLEOTIDE SEQUENCE [LARGE SCALE GENOMIC DNA]</scope>
</reference>
<dbReference type="Pfam" id="PF13185">
    <property type="entry name" value="GAF_2"/>
    <property type="match status" value="2"/>
</dbReference>
<dbReference type="NCBIfam" id="TIGR00277">
    <property type="entry name" value="HDIG"/>
    <property type="match status" value="1"/>
</dbReference>
<dbReference type="EMBL" id="MGFH01000130">
    <property type="protein sequence ID" value="OGM04960.1"/>
    <property type="molecule type" value="Genomic_DNA"/>
</dbReference>
<gene>
    <name evidence="2" type="ORF">A2008_01350</name>
</gene>
<dbReference type="InterPro" id="IPR029016">
    <property type="entry name" value="GAF-like_dom_sf"/>
</dbReference>
<name>A0A1F7WQ58_9BACT</name>
<dbReference type="Gene3D" id="1.10.3210.10">
    <property type="entry name" value="Hypothetical protein af1432"/>
    <property type="match status" value="1"/>
</dbReference>
<evidence type="ECO:0000259" key="1">
    <source>
        <dbReference type="PROSITE" id="PS51832"/>
    </source>
</evidence>
<dbReference type="PANTHER" id="PTHR43155:SF2">
    <property type="entry name" value="CYCLIC DI-GMP PHOSPHODIESTERASE PA4108"/>
    <property type="match status" value="1"/>
</dbReference>
<sequence length="976" mass="109445">MKDNYKKTLEILHENEQLKKEVDLLKNALNEREIDLGRNKKGKMQLSLLNHELEDKITNINLVNDVIANIKTVEDPGIIWREMHKIIQKTIDYDYAALLVAHKHAVFFHSKRRVENYFLNNMLGMIREKYSEIDPTFDLTHSLKVVNAEELHNAVLPASKIDFVTELISTPLTIKNHNIGMVYLFSHKVRKLQPEQVNNFAVIVNNVVAFIYNAILYENILSAQTSLARNVQSLKSLLDVTRAMSSGQMSYEKLIEYILDMAILEVGGDGGALLLLDKKSDELYIEAARNLPEEIDAKKMRIKRGKGTAGSAANECSPIISIHESYKSSITQAEYANYSVKFFPPFGDYSERANVRSGISVPLVSANESIGVINVTSSAKIFDESDLETLMLFGSQAANAITVSQLNVVEKQRINELLKLNEIGKALNSTLKHTEIFRLVMDALSDLMEFSVGAFFIEEDINNYKLNIISRENLSHSTIDSVREIVVNSYSDIAKKYVVHDNISIDYEVSEGYEDLQVHSPQIKSFLVLPLFIKGQIRGLLNVSSTTETGFSEDNMRTLSTFASQVAIAIENSRSYELMEHKIKEMSMLFEVSRTLTSTLDLDKVLELIVSISAQLIDAKVAFLRLLDEDTNELVIKASYGVTDHYFKTQRIKIDEGISGESIAKREPVTVFNIDENDSVKDKNYIKSLGLVSIISVPLIVKGRGRGVILCFFNKYHHFSQSEITLLQTLASHASIAIENARLYGDMQKNYTSTITALSAAIDAKDHYTHGHSKNVMEYSVAIAKELGLSKEDIETIRFAGLLHDIGKIGIPEVILQKKGSLTSDEFDMISSHPKLGLTIMNQVDFLKKIAPLTYHHHEKYDGTGYPDRLKGDAIPLGARIINLSDSFDVMTTARVYKTALSFEQALNEVDKCAGSQFDPKVVEAFKRVVHKLRNKITPETSSIANLIALSNMNASNEDVEEYFPPEESSSAAHNS</sequence>
<dbReference type="Pfam" id="PF13487">
    <property type="entry name" value="HD_5"/>
    <property type="match status" value="1"/>
</dbReference>
<dbReference type="PANTHER" id="PTHR43155">
    <property type="entry name" value="CYCLIC DI-GMP PHOSPHODIESTERASE PA4108-RELATED"/>
    <property type="match status" value="1"/>
</dbReference>
<dbReference type="SMART" id="SM00065">
    <property type="entry name" value="GAF"/>
    <property type="match status" value="3"/>
</dbReference>
<comment type="caution">
    <text evidence="2">The sequence shown here is derived from an EMBL/GenBank/DDBJ whole genome shotgun (WGS) entry which is preliminary data.</text>
</comment>
<dbReference type="Gene3D" id="3.30.450.40">
    <property type="match status" value="3"/>
</dbReference>
<feature type="domain" description="HD-GYP" evidence="1">
    <location>
        <begin position="747"/>
        <end position="942"/>
    </location>
</feature>
<accession>A0A1F7WQ58</accession>
<dbReference type="PROSITE" id="PS51832">
    <property type="entry name" value="HD_GYP"/>
    <property type="match status" value="1"/>
</dbReference>
<dbReference type="InterPro" id="IPR037522">
    <property type="entry name" value="HD_GYP_dom"/>
</dbReference>
<dbReference type="SMART" id="SM00471">
    <property type="entry name" value="HDc"/>
    <property type="match status" value="1"/>
</dbReference>
<dbReference type="AlphaFoldDB" id="A0A1F7WQ58"/>
<evidence type="ECO:0000313" key="3">
    <source>
        <dbReference type="Proteomes" id="UP000178735"/>
    </source>
</evidence>